<feature type="domain" description="DUF6429" evidence="1">
    <location>
        <begin position="8"/>
        <end position="81"/>
    </location>
</feature>
<dbReference type="Pfam" id="PF20008">
    <property type="entry name" value="DUF6429"/>
    <property type="match status" value="1"/>
</dbReference>
<dbReference type="EMBL" id="CP017962">
    <property type="protein sequence ID" value="APC50085.1"/>
    <property type="molecule type" value="Genomic_DNA"/>
</dbReference>
<dbReference type="Proteomes" id="UP000182945">
    <property type="component" value="Chromosome"/>
</dbReference>
<evidence type="ECO:0000313" key="3">
    <source>
        <dbReference type="Proteomes" id="UP000182945"/>
    </source>
</evidence>
<evidence type="ECO:0000313" key="2">
    <source>
        <dbReference type="EMBL" id="APC50085.1"/>
    </source>
</evidence>
<protein>
    <submittedName>
        <fullName evidence="2">Transposase</fullName>
    </submittedName>
</protein>
<dbReference type="KEGG" id="vhl:BME96_18600"/>
<proteinExistence type="predicted"/>
<dbReference type="GeneID" id="71516425"/>
<gene>
    <name evidence="2" type="ORF">BME96_18600</name>
</gene>
<sequence length="84" mass="9866">MSEKNMDQVVRDLTLMLLYLTSWEEEGVDGEYHRAWKGYPFEVLDQLRDEEELISGSNRSKSVYMGKEAVEEAQRLLENYGVME</sequence>
<reference evidence="2 3" key="1">
    <citation type="submission" date="2016-11" db="EMBL/GenBank/DDBJ databases">
        <title>Complete genome sequencing of Virgibacillus halodenitrificans PDB-F2.</title>
        <authorList>
            <person name="Sun Z."/>
            <person name="Zhou Y."/>
            <person name="Li H."/>
        </authorList>
    </citation>
    <scope>NUCLEOTIDE SEQUENCE [LARGE SCALE GENOMIC DNA]</scope>
    <source>
        <strain evidence="2 3">PDB-F2</strain>
    </source>
</reference>
<dbReference type="InterPro" id="IPR045489">
    <property type="entry name" value="DUF6429"/>
</dbReference>
<organism evidence="2 3">
    <name type="scientific">Virgibacillus halodenitrificans</name>
    <name type="common">Bacillus halodenitrificans</name>
    <dbReference type="NCBI Taxonomy" id="1482"/>
    <lineage>
        <taxon>Bacteria</taxon>
        <taxon>Bacillati</taxon>
        <taxon>Bacillota</taxon>
        <taxon>Bacilli</taxon>
        <taxon>Bacillales</taxon>
        <taxon>Bacillaceae</taxon>
        <taxon>Virgibacillus</taxon>
    </lineage>
</organism>
<name>A0AAC9J361_VIRHA</name>
<accession>A0AAC9J361</accession>
<dbReference type="AlphaFoldDB" id="A0AAC9J361"/>
<evidence type="ECO:0000259" key="1">
    <source>
        <dbReference type="Pfam" id="PF20008"/>
    </source>
</evidence>
<dbReference type="RefSeq" id="WP_071649903.1">
    <property type="nucleotide sequence ID" value="NZ_CP017962.1"/>
</dbReference>